<evidence type="ECO:0008006" key="12">
    <source>
        <dbReference type="Google" id="ProtNLM"/>
    </source>
</evidence>
<dbReference type="Gene3D" id="2.60.40.10">
    <property type="entry name" value="Immunoglobulins"/>
    <property type="match status" value="1"/>
</dbReference>
<dbReference type="InterPro" id="IPR013783">
    <property type="entry name" value="Ig-like_fold"/>
</dbReference>
<feature type="domain" description="PLAC" evidence="9">
    <location>
        <begin position="1013"/>
        <end position="1050"/>
    </location>
</feature>
<dbReference type="PROSITE" id="PS50092">
    <property type="entry name" value="TSP1"/>
    <property type="match status" value="8"/>
</dbReference>
<keyword evidence="2" id="KW-0964">Secreted</keyword>
<dbReference type="InterPro" id="IPR050439">
    <property type="entry name" value="ADAMTS_ADAMTS-like"/>
</dbReference>
<proteinExistence type="predicted"/>
<keyword evidence="4" id="KW-0677">Repeat</keyword>
<dbReference type="SMART" id="SM00409">
    <property type="entry name" value="IG"/>
    <property type="match status" value="1"/>
</dbReference>
<dbReference type="FunFam" id="2.20.100.10:FF:000005">
    <property type="entry name" value="ADAM metallopeptidase with thrombospondin type 1 motif 9"/>
    <property type="match status" value="1"/>
</dbReference>
<dbReference type="SMART" id="SM00408">
    <property type="entry name" value="IGc2"/>
    <property type="match status" value="1"/>
</dbReference>
<dbReference type="InterPro" id="IPR003598">
    <property type="entry name" value="Ig_sub2"/>
</dbReference>
<dbReference type="AlphaFoldDB" id="A0AAE9DU12"/>
<evidence type="ECO:0000256" key="3">
    <source>
        <dbReference type="ARBA" id="ARBA00022729"/>
    </source>
</evidence>
<dbReference type="GO" id="GO:0009653">
    <property type="term" value="P:anatomical structure morphogenesis"/>
    <property type="evidence" value="ECO:0007669"/>
    <property type="project" value="UniProtKB-ARBA"/>
</dbReference>
<feature type="disulfide bond" evidence="6">
    <location>
        <begin position="39"/>
        <end position="70"/>
    </location>
</feature>
<feature type="disulfide bond" evidence="6">
    <location>
        <begin position="50"/>
        <end position="55"/>
    </location>
</feature>
<gene>
    <name evidence="10" type="ORF">L3Y34_015558</name>
</gene>
<dbReference type="Gene3D" id="2.20.100.10">
    <property type="entry name" value="Thrombospondin type-1 (TSP1) repeat"/>
    <property type="match status" value="6"/>
</dbReference>
<evidence type="ECO:0000256" key="1">
    <source>
        <dbReference type="ARBA" id="ARBA00004613"/>
    </source>
</evidence>
<dbReference type="InterPro" id="IPR036179">
    <property type="entry name" value="Ig-like_dom_sf"/>
</dbReference>
<feature type="signal peptide" evidence="7">
    <location>
        <begin position="1"/>
        <end position="23"/>
    </location>
</feature>
<comment type="subcellular location">
    <subcellularLocation>
        <location evidence="1">Secreted</location>
    </subcellularLocation>
</comment>
<evidence type="ECO:0000259" key="9">
    <source>
        <dbReference type="PROSITE" id="PS50900"/>
    </source>
</evidence>
<dbReference type="SUPFAM" id="SSF48726">
    <property type="entry name" value="Immunoglobulin"/>
    <property type="match status" value="1"/>
</dbReference>
<name>A0AAE9DU12_CAEBR</name>
<dbReference type="PROSITE" id="PS50835">
    <property type="entry name" value="IG_LIKE"/>
    <property type="match status" value="1"/>
</dbReference>
<dbReference type="FunFam" id="2.20.100.10:FF:000009">
    <property type="entry name" value="ADAMTS-like protein 3 isoform A"/>
    <property type="match status" value="1"/>
</dbReference>
<evidence type="ECO:0000256" key="2">
    <source>
        <dbReference type="ARBA" id="ARBA00022525"/>
    </source>
</evidence>
<dbReference type="GO" id="GO:0005576">
    <property type="term" value="C:extracellular region"/>
    <property type="evidence" value="ECO:0007669"/>
    <property type="project" value="UniProtKB-SubCell"/>
</dbReference>
<dbReference type="Pfam" id="PF13927">
    <property type="entry name" value="Ig_3"/>
    <property type="match status" value="1"/>
</dbReference>
<dbReference type="InterPro" id="IPR036383">
    <property type="entry name" value="TSP1_rpt_sf"/>
</dbReference>
<dbReference type="InterPro" id="IPR000884">
    <property type="entry name" value="TSP1_rpt"/>
</dbReference>
<evidence type="ECO:0000313" key="10">
    <source>
        <dbReference type="EMBL" id="ULU12316.1"/>
    </source>
</evidence>
<dbReference type="InterPro" id="IPR013273">
    <property type="entry name" value="ADAMTS/ADAMTS-like"/>
</dbReference>
<evidence type="ECO:0000259" key="8">
    <source>
        <dbReference type="PROSITE" id="PS50835"/>
    </source>
</evidence>
<dbReference type="SUPFAM" id="SSF82895">
    <property type="entry name" value="TSP-1 type 1 repeat"/>
    <property type="match status" value="8"/>
</dbReference>
<sequence>MKCFHIVVFLIFHLLLAQLHVEALSWAAWSPWSSCTKTCGGGVSRQLRRCLTSKCSGESVRFKVCAQKTCESKSRLARDTICGGEEMVSRQQCEVVCRSRVTGANFLWRVDDGTPCQAATSRAVCSKGACQIVGCDGLIGSSFRFDACGVCGGRGDTCDNGKFVWKVSEEYTACASNCDDIVDWAGAGRSIASTSQPIVVCVNAVSGRVVPERLCADKLRPKVEARPCPMLICPSSFNHDQLLFRCRWMAADWTECVPHCGSGTKRREVYCVQTAHNITVHVPDSFCENGTRPVAEENCVSTSCGRWEAGKWSKCTASCGQGVRRRHVACVGGSDCDEGGRPRQETTCYSGIPCGLAANSLDWNDRAYLDGNTFGSMDNHNDWQAPRLVAGEWSTCSSTCGTGVMSRTVECVAVNPISSAPIKLPMSECQDQEQPKLFESCEVRSCPLQEDSKLTEDEAPYQWRYGDWTQCSASCLGGKQKAALKCIQVSTGKSVQWSQCDARRRPPEKSRPCNQHPCPPFWLTSSYSECSVSCGSGTAQRSVKCAQTVSKTDGADAHIILRDDRCHFKKPQETETCNVVACPPTWVTAQWTECSRSCDSGERRRQVWCEIKDSRGKTQRRPDIECDANTKPQSVEVCSFGSCSRPELLTNRVFEQNVEQKKLTLGIGGVATLYQGTSIKIKCPAKKFDKKKIYWKKNGKKIKNDAHIKVSANGNLRVFHARMEDAGVYECFTDRLQGNVTLNFKYRDFPATRTDLPQKVQLPTNENQQRPPMSREDQIREQASVLHKMNVSLIEGLLTAPNDEKAREQLKKYGNELVARWDIGHWSECRQKTCHVAGYQARGLSCKVTFHGETRNVDNSICESLASVRPPETRPCHRENCPRWEASKWSECSSQRCVSSMLAQKRRNVTCRFTNGTSIDIQHCDITNRPSTTMDCPNQNCKAEWRTSDWGSCSSECGTGGVQLRLLSCVWISSGRPAGRNCEQMRRPHSARACVADEPLPPCMPTASSLFQRDSSCQDQSRFCDIIKLFHSCDSLEVRQKCCSTCTFVERKKF</sequence>
<evidence type="ECO:0000256" key="5">
    <source>
        <dbReference type="ARBA" id="ARBA00023157"/>
    </source>
</evidence>
<dbReference type="InterPro" id="IPR003599">
    <property type="entry name" value="Ig_sub"/>
</dbReference>
<dbReference type="PRINTS" id="PR01857">
    <property type="entry name" value="ADAMTSFAMILY"/>
</dbReference>
<evidence type="ECO:0000256" key="4">
    <source>
        <dbReference type="ARBA" id="ARBA00022737"/>
    </source>
</evidence>
<evidence type="ECO:0000256" key="7">
    <source>
        <dbReference type="SAM" id="SignalP"/>
    </source>
</evidence>
<dbReference type="Pfam" id="PF19030">
    <property type="entry name" value="TSP1_ADAMTS"/>
    <property type="match status" value="8"/>
</dbReference>
<dbReference type="InterPro" id="IPR007110">
    <property type="entry name" value="Ig-like_dom"/>
</dbReference>
<keyword evidence="5 6" id="KW-1015">Disulfide bond</keyword>
<reference evidence="10 11" key="1">
    <citation type="submission" date="2022-05" db="EMBL/GenBank/DDBJ databases">
        <title>Chromosome-level reference genomes for two strains of Caenorhabditis briggsae: an improved platform for comparative genomics.</title>
        <authorList>
            <person name="Stevens L."/>
            <person name="Andersen E.C."/>
        </authorList>
    </citation>
    <scope>NUCLEOTIDE SEQUENCE [LARGE SCALE GENOMIC DNA]</scope>
    <source>
        <strain evidence="10">QX1410_ONT</strain>
        <tissue evidence="10">Whole-organism</tissue>
    </source>
</reference>
<protein>
    <recommendedName>
        <fullName evidence="12">Protein CBR-MADD-4</fullName>
    </recommendedName>
</protein>
<dbReference type="Proteomes" id="UP000827892">
    <property type="component" value="Chromosome I"/>
</dbReference>
<keyword evidence="3 7" id="KW-0732">Signal</keyword>
<organism evidence="10 11">
    <name type="scientific">Caenorhabditis briggsae</name>
    <dbReference type="NCBI Taxonomy" id="6238"/>
    <lineage>
        <taxon>Eukaryota</taxon>
        <taxon>Metazoa</taxon>
        <taxon>Ecdysozoa</taxon>
        <taxon>Nematoda</taxon>
        <taxon>Chromadorea</taxon>
        <taxon>Rhabditida</taxon>
        <taxon>Rhabditina</taxon>
        <taxon>Rhabditomorpha</taxon>
        <taxon>Rhabditoidea</taxon>
        <taxon>Rhabditidae</taxon>
        <taxon>Peloderinae</taxon>
        <taxon>Caenorhabditis</taxon>
    </lineage>
</organism>
<dbReference type="PANTHER" id="PTHR13723:SF305">
    <property type="entry name" value="PROTEIN MADD-4"/>
    <property type="match status" value="1"/>
</dbReference>
<dbReference type="PANTHER" id="PTHR13723">
    <property type="entry name" value="ADAMTS A DISINTEGRIN AND METALLOPROTEASE WITH THROMBOSPONDIN MOTIFS PROTEASE"/>
    <property type="match status" value="1"/>
</dbReference>
<evidence type="ECO:0000256" key="6">
    <source>
        <dbReference type="PIRSR" id="PIRSR613273-3"/>
    </source>
</evidence>
<feature type="chain" id="PRO_5041956993" description="Protein CBR-MADD-4" evidence="7">
    <location>
        <begin position="24"/>
        <end position="1054"/>
    </location>
</feature>
<accession>A0AAE9DU12</accession>
<feature type="disulfide bond" evidence="6">
    <location>
        <begin position="35"/>
        <end position="65"/>
    </location>
</feature>
<dbReference type="Pfam" id="PF00090">
    <property type="entry name" value="TSP_1"/>
    <property type="match status" value="1"/>
</dbReference>
<feature type="domain" description="Ig-like" evidence="8">
    <location>
        <begin position="646"/>
        <end position="741"/>
    </location>
</feature>
<evidence type="ECO:0000313" key="11">
    <source>
        <dbReference type="Proteomes" id="UP000827892"/>
    </source>
</evidence>
<dbReference type="SMART" id="SM00209">
    <property type="entry name" value="TSP1"/>
    <property type="match status" value="8"/>
</dbReference>
<dbReference type="PROSITE" id="PS50900">
    <property type="entry name" value="PLAC"/>
    <property type="match status" value="1"/>
</dbReference>
<dbReference type="GO" id="GO:0030198">
    <property type="term" value="P:extracellular matrix organization"/>
    <property type="evidence" value="ECO:0007669"/>
    <property type="project" value="InterPro"/>
</dbReference>
<dbReference type="InterPro" id="IPR010909">
    <property type="entry name" value="PLAC"/>
</dbReference>
<dbReference type="EMBL" id="CP090891">
    <property type="protein sequence ID" value="ULU12316.1"/>
    <property type="molecule type" value="Genomic_DNA"/>
</dbReference>